<reference evidence="3 4" key="1">
    <citation type="submission" date="2022-06" db="EMBL/GenBank/DDBJ databases">
        <title>Halogeometricum sp. a new haloarchaeum isolate from saline soil.</title>
        <authorList>
            <person name="Strakova D."/>
            <person name="Galisteo C."/>
            <person name="Sanchez-Porro C."/>
            <person name="Ventosa A."/>
        </authorList>
    </citation>
    <scope>NUCLEOTIDE SEQUENCE [LARGE SCALE GENOMIC DNA]</scope>
    <source>
        <strain evidence="4">S3BR25-2</strain>
    </source>
</reference>
<evidence type="ECO:0000256" key="1">
    <source>
        <dbReference type="SAM" id="Phobius"/>
    </source>
</evidence>
<keyword evidence="1" id="KW-0812">Transmembrane</keyword>
<dbReference type="Gene3D" id="1.20.1250.20">
    <property type="entry name" value="MFS general substrate transporter like domains"/>
    <property type="match status" value="2"/>
</dbReference>
<feature type="transmembrane region" description="Helical" evidence="1">
    <location>
        <begin position="203"/>
        <end position="223"/>
    </location>
</feature>
<feature type="transmembrane region" description="Helical" evidence="1">
    <location>
        <begin position="49"/>
        <end position="70"/>
    </location>
</feature>
<evidence type="ECO:0000313" key="4">
    <source>
        <dbReference type="Proteomes" id="UP001254813"/>
    </source>
</evidence>
<dbReference type="Proteomes" id="UP001254813">
    <property type="component" value="Unassembled WGS sequence"/>
</dbReference>
<keyword evidence="1" id="KW-1133">Transmembrane helix</keyword>
<name>A0ABU2G695_9EURY</name>
<feature type="transmembrane region" description="Helical" evidence="1">
    <location>
        <begin position="267"/>
        <end position="286"/>
    </location>
</feature>
<dbReference type="RefSeq" id="WP_310930343.1">
    <property type="nucleotide sequence ID" value="NZ_JAMQOQ010000006.1"/>
</dbReference>
<feature type="transmembrane region" description="Helical" evidence="1">
    <location>
        <begin position="178"/>
        <end position="197"/>
    </location>
</feature>
<comment type="caution">
    <text evidence="3">The sequence shown here is derived from an EMBL/GenBank/DDBJ whole genome shotgun (WGS) entry which is preliminary data.</text>
</comment>
<dbReference type="PROSITE" id="PS50850">
    <property type="entry name" value="MFS"/>
    <property type="match status" value="1"/>
</dbReference>
<dbReference type="PANTHER" id="PTHR23518">
    <property type="entry name" value="C-METHYLTRANSFERASE"/>
    <property type="match status" value="1"/>
</dbReference>
<feature type="transmembrane region" description="Helical" evidence="1">
    <location>
        <begin position="351"/>
        <end position="371"/>
    </location>
</feature>
<gene>
    <name evidence="3" type="ORF">NDI79_19315</name>
</gene>
<organism evidence="3 4">
    <name type="scientific">Halogeometricum luteum</name>
    <dbReference type="NCBI Taxonomy" id="2950537"/>
    <lineage>
        <taxon>Archaea</taxon>
        <taxon>Methanobacteriati</taxon>
        <taxon>Methanobacteriota</taxon>
        <taxon>Stenosarchaea group</taxon>
        <taxon>Halobacteria</taxon>
        <taxon>Halobacteriales</taxon>
        <taxon>Haloferacaceae</taxon>
        <taxon>Halogeometricum</taxon>
    </lineage>
</organism>
<accession>A0ABU2G695</accession>
<dbReference type="InterPro" id="IPR036259">
    <property type="entry name" value="MFS_trans_sf"/>
</dbReference>
<protein>
    <submittedName>
        <fullName evidence="3">MFS transporter</fullName>
    </submittedName>
</protein>
<keyword evidence="4" id="KW-1185">Reference proteome</keyword>
<feature type="transmembrane region" description="Helical" evidence="1">
    <location>
        <begin position="324"/>
        <end position="345"/>
    </location>
</feature>
<feature type="transmembrane region" description="Helical" evidence="1">
    <location>
        <begin position="392"/>
        <end position="411"/>
    </location>
</feature>
<sequence>MADGETNDPDALSTFRSFFALDGDVLVLSAAMFAFSLGFQMTGRYMPRYLSVLGAGSVAIGLYGSFGNLISAVYPYPGGALSDRIGSRASLTAFGLASTVGFLVWAFAGAFGTVTLPGFALGPFAVDPVLLPVGIFVGLLLAQAWKSFGLGATFAIVKQSVPPDRLATGFASTETFRRTAFLLGPLFAAGVLSLFAFETGFRIVLVVAALFAAAATVAQHVLYDAEGDSVGKTFEGVATVVSDLRGMPAGLRPLLVGDTLVRFANGMVYVFFVIVVVEFLGVGLSVPPLGVTLSPDAFFGVLLAVEMAVALLTMVPVAKLARRVGLKPVVAVGFAVYAIFPVLLVNAPDSALVVTLLFAFSGLRFAGLPAHKALIVGPAEENAGGRVVGSYYLLRNTITIPSAAVGGWLYARDPETAFLVATAVGVLGTGYFLAFGREFDAYA</sequence>
<feature type="domain" description="Major facilitator superfamily (MFS) profile" evidence="2">
    <location>
        <begin position="24"/>
        <end position="440"/>
    </location>
</feature>
<dbReference type="InterPro" id="IPR020846">
    <property type="entry name" value="MFS_dom"/>
</dbReference>
<feature type="transmembrane region" description="Helical" evidence="1">
    <location>
        <begin position="91"/>
        <end position="111"/>
    </location>
</feature>
<evidence type="ECO:0000313" key="3">
    <source>
        <dbReference type="EMBL" id="MDS0296327.1"/>
    </source>
</evidence>
<dbReference type="SUPFAM" id="SSF103473">
    <property type="entry name" value="MFS general substrate transporter"/>
    <property type="match status" value="1"/>
</dbReference>
<proteinExistence type="predicted"/>
<dbReference type="EMBL" id="JAMQOQ010000006">
    <property type="protein sequence ID" value="MDS0296327.1"/>
    <property type="molecule type" value="Genomic_DNA"/>
</dbReference>
<keyword evidence="1" id="KW-0472">Membrane</keyword>
<dbReference type="PANTHER" id="PTHR23518:SF2">
    <property type="entry name" value="MAJOR FACILITATOR SUPERFAMILY TRANSPORTER"/>
    <property type="match status" value="1"/>
</dbReference>
<feature type="transmembrane region" description="Helical" evidence="1">
    <location>
        <begin position="298"/>
        <end position="317"/>
    </location>
</feature>
<feature type="transmembrane region" description="Helical" evidence="1">
    <location>
        <begin position="25"/>
        <end position="43"/>
    </location>
</feature>
<feature type="transmembrane region" description="Helical" evidence="1">
    <location>
        <begin position="417"/>
        <end position="435"/>
    </location>
</feature>
<evidence type="ECO:0000259" key="2">
    <source>
        <dbReference type="PROSITE" id="PS50850"/>
    </source>
</evidence>